<dbReference type="InterPro" id="IPR035979">
    <property type="entry name" value="RBD_domain_sf"/>
</dbReference>
<feature type="compositionally biased region" description="Polar residues" evidence="3">
    <location>
        <begin position="945"/>
        <end position="956"/>
    </location>
</feature>
<dbReference type="EMBL" id="JABWAD010000046">
    <property type="protein sequence ID" value="KAF6069156.1"/>
    <property type="molecule type" value="Genomic_DNA"/>
</dbReference>
<dbReference type="InterPro" id="IPR000782">
    <property type="entry name" value="FAS1_domain"/>
</dbReference>
<keyword evidence="4" id="KW-0472">Membrane</keyword>
<evidence type="ECO:0000259" key="5">
    <source>
        <dbReference type="PROSITE" id="PS50102"/>
    </source>
</evidence>
<name>A0A8H6BXF0_CANAX</name>
<keyword evidence="4" id="KW-1133">Transmembrane helix</keyword>
<dbReference type="Gene3D" id="2.30.180.10">
    <property type="entry name" value="FAS1 domain"/>
    <property type="match status" value="2"/>
</dbReference>
<organism evidence="7 8">
    <name type="scientific">Candida albicans</name>
    <name type="common">Yeast</name>
    <dbReference type="NCBI Taxonomy" id="5476"/>
    <lineage>
        <taxon>Eukaryota</taxon>
        <taxon>Fungi</taxon>
        <taxon>Dikarya</taxon>
        <taxon>Ascomycota</taxon>
        <taxon>Saccharomycotina</taxon>
        <taxon>Pichiomycetes</taxon>
        <taxon>Debaryomycetaceae</taxon>
        <taxon>Candida/Lodderomyces clade</taxon>
        <taxon>Candida</taxon>
    </lineage>
</organism>
<dbReference type="PANTHER" id="PTHR23236">
    <property type="entry name" value="EUKARYOTIC TRANSLATION INITIATION FACTOR 4B/4H"/>
    <property type="match status" value="1"/>
</dbReference>
<dbReference type="Pfam" id="PF02469">
    <property type="entry name" value="Fasciclin"/>
    <property type="match status" value="1"/>
</dbReference>
<dbReference type="CDD" id="cd12306">
    <property type="entry name" value="RRM_II_PABPs"/>
    <property type="match status" value="1"/>
</dbReference>
<dbReference type="SMART" id="SM00360">
    <property type="entry name" value="RRM"/>
    <property type="match status" value="1"/>
</dbReference>
<evidence type="ECO:0000256" key="3">
    <source>
        <dbReference type="SAM" id="MobiDB-lite"/>
    </source>
</evidence>
<dbReference type="PROSITE" id="PS50213">
    <property type="entry name" value="FAS1"/>
    <property type="match status" value="1"/>
</dbReference>
<dbReference type="Pfam" id="PF00076">
    <property type="entry name" value="RRM_1"/>
    <property type="match status" value="1"/>
</dbReference>
<feature type="domain" description="FAS1" evidence="6">
    <location>
        <begin position="7"/>
        <end position="139"/>
    </location>
</feature>
<proteinExistence type="predicted"/>
<dbReference type="Proteomes" id="UP000536275">
    <property type="component" value="Unassembled WGS sequence"/>
</dbReference>
<feature type="transmembrane region" description="Helical" evidence="4">
    <location>
        <begin position="798"/>
        <end position="825"/>
    </location>
</feature>
<dbReference type="InterPro" id="IPR036378">
    <property type="entry name" value="FAS1_dom_sf"/>
</dbReference>
<feature type="region of interest" description="Disordered" evidence="3">
    <location>
        <begin position="883"/>
        <end position="968"/>
    </location>
</feature>
<feature type="domain" description="RRM" evidence="5">
    <location>
        <begin position="969"/>
        <end position="1047"/>
    </location>
</feature>
<evidence type="ECO:0000313" key="8">
    <source>
        <dbReference type="Proteomes" id="UP000536275"/>
    </source>
</evidence>
<gene>
    <name evidence="7" type="primary">pab2</name>
    <name evidence="7" type="ORF">FOB64_003504</name>
</gene>
<keyword evidence="1 2" id="KW-0694">RNA-binding</keyword>
<sequence length="1076" mass="121009">MEPAPTPSTLVDILSERPQFSYFLRLLQRQGMIPTLNQMENITLLAPINSAFVGKKSIDWDNNSLNRYIVNQKLRVGLLGKSESVYQTLYRVGNTNYSIAVSPDFESLEYVIDEVSYIVEEDIYAKHQHSYIQGIDQLLPEKPTICDVLMNNTNPEISLFSKIFQSLFIDTDEQQLQSKKKKKKKKHKKPKKTKLPPLPNSCKEFLNGTGTILVPSNKVLKNSLTDIQLQYYLANSDFARYATTTDAVFEIKHDVMSLLQSLMFPALIVGSNNTNSKIKSNLGSSHKFKLKDGHVEVDKVAVTESHVSADGVIHIFKETDSLFEQLNIATAEMIARKSLYALHYSNFVDELYFRSLGHLVDGSSQNQSIFLDVNQRDDVEDDDVEASMASFSSKQNILYQFVDGKVAIHDTMHSLLDTKLCSKKKIGGCFKLKFSISNGKNNITVNDEVHIQAYTPIANESVVFVANGEITPPVNLKHSLGSCLKTLEYINRFGLSSLRDNDEGYSIFLPCGTTDTKGTWKDLGLILTYLERNTHMLEMVVKSMFMEGVVYSDFASHKTLKDLNGNQVKFKSRNITNDANEATLNNTQLSFPLNSDLLFQQGVIHVTNKVFFPDDFEVPIEELIKTTYDSNFPSFFMWDILKMYPNINKVITGKQPYSLLIPTAESLKDFNITTSMKDLLRFIDFHLIPNSEVTKILDCISGEGYNNSVIKTNLSEGGLTCKHKPQTNKVMLQLHKLNTTSTVSYNKDQEVRLLSHGCTKKYQSGTDQLSCVFLIQKPLNLDWFENPKNGDNFLHVHLGLVSVGVGVILGLIIFGGVMVGLMFCIGKREKNNNKDDFEFPRPDSGFMSVLTDDDEYVPYDRGYETDVDVLRTETDALLPSHMKRKKRVKKPDYGSTKQGSNGVTLPRDIGDIRSTLNRERNLPEEVKNKLEEMEQETAKLRELHSQLSSESTNGVTHPTDEEKRDTDARSIYIGNVDYGSTPLELQQHFSSAGVVNRVTILTNKFTGQPKGFAYLEFADTDAVNKAVATLDGSTFRERQLKVSAKRTNIPGGRGRGGRGGRGGFRGARGGPRFNPY</sequence>
<evidence type="ECO:0000259" key="6">
    <source>
        <dbReference type="PROSITE" id="PS50213"/>
    </source>
</evidence>
<evidence type="ECO:0000256" key="1">
    <source>
        <dbReference type="ARBA" id="ARBA00022884"/>
    </source>
</evidence>
<dbReference type="InterPro" id="IPR000504">
    <property type="entry name" value="RRM_dom"/>
</dbReference>
<reference evidence="7 8" key="1">
    <citation type="submission" date="2020-03" db="EMBL/GenBank/DDBJ databases">
        <title>FDA dAtabase for Regulatory Grade micrObial Sequences (FDA-ARGOS): Supporting development and validation of Infectious Disease Dx tests.</title>
        <authorList>
            <person name="Campos J."/>
            <person name="Goldberg B."/>
            <person name="Tallon L."/>
            <person name="Sadzewicz L."/>
            <person name="Vavikolanu K."/>
            <person name="Mehta A."/>
            <person name="Aluvathingal J."/>
            <person name="Nadendla S."/>
            <person name="Nandy P."/>
            <person name="Geyer C."/>
            <person name="Yan Y."/>
            <person name="Sichtig H."/>
        </authorList>
    </citation>
    <scope>NUCLEOTIDE SEQUENCE [LARGE SCALE GENOMIC DNA]</scope>
    <source>
        <strain evidence="7 8">FDAARGOS_656</strain>
    </source>
</reference>
<comment type="caution">
    <text evidence="7">The sequence shown here is derived from an EMBL/GenBank/DDBJ whole genome shotgun (WGS) entry which is preliminary data.</text>
</comment>
<accession>A0A8H6BXF0</accession>
<protein>
    <submittedName>
        <fullName evidence="7">Polyadenylate-binding protein 2 domain protein</fullName>
    </submittedName>
</protein>
<dbReference type="AlphaFoldDB" id="A0A8H6BXF0"/>
<keyword evidence="4" id="KW-0812">Transmembrane</keyword>
<dbReference type="InterPro" id="IPR012677">
    <property type="entry name" value="Nucleotide-bd_a/b_plait_sf"/>
</dbReference>
<dbReference type="SUPFAM" id="SSF82153">
    <property type="entry name" value="FAS1 domain"/>
    <property type="match status" value="2"/>
</dbReference>
<dbReference type="SUPFAM" id="SSF54928">
    <property type="entry name" value="RNA-binding domain, RBD"/>
    <property type="match status" value="1"/>
</dbReference>
<evidence type="ECO:0000313" key="7">
    <source>
        <dbReference type="EMBL" id="KAF6069156.1"/>
    </source>
</evidence>
<dbReference type="Gene3D" id="3.30.70.330">
    <property type="match status" value="1"/>
</dbReference>
<dbReference type="PANTHER" id="PTHR23236:SF12">
    <property type="entry name" value="EUKARYOTIC INITIATION FACTOR 4B-RELATED"/>
    <property type="match status" value="1"/>
</dbReference>
<feature type="region of interest" description="Disordered" evidence="3">
    <location>
        <begin position="1047"/>
        <end position="1076"/>
    </location>
</feature>
<evidence type="ECO:0000256" key="2">
    <source>
        <dbReference type="PROSITE-ProRule" id="PRU00176"/>
    </source>
</evidence>
<dbReference type="GO" id="GO:0008143">
    <property type="term" value="F:poly(A) binding"/>
    <property type="evidence" value="ECO:0007669"/>
    <property type="project" value="TreeGrafter"/>
</dbReference>
<feature type="compositionally biased region" description="Gly residues" evidence="3">
    <location>
        <begin position="1051"/>
        <end position="1069"/>
    </location>
</feature>
<feature type="compositionally biased region" description="Basic and acidic residues" evidence="3">
    <location>
        <begin position="958"/>
        <end position="968"/>
    </location>
</feature>
<dbReference type="PROSITE" id="PS50102">
    <property type="entry name" value="RRM"/>
    <property type="match status" value="1"/>
</dbReference>
<feature type="compositionally biased region" description="Basic and acidic residues" evidence="3">
    <location>
        <begin position="908"/>
        <end position="944"/>
    </location>
</feature>
<dbReference type="GO" id="GO:0005737">
    <property type="term" value="C:cytoplasm"/>
    <property type="evidence" value="ECO:0007669"/>
    <property type="project" value="TreeGrafter"/>
</dbReference>
<evidence type="ECO:0000256" key="4">
    <source>
        <dbReference type="SAM" id="Phobius"/>
    </source>
</evidence>